<evidence type="ECO:0000313" key="1">
    <source>
        <dbReference type="EMBL" id="GBQ21983.1"/>
    </source>
</evidence>
<proteinExistence type="predicted"/>
<gene>
    <name evidence="1" type="ORF">AA12717_1056</name>
</gene>
<organism evidence="1 2">
    <name type="scientific">Gluconacetobacter sacchari DSM 12717</name>
    <dbReference type="NCBI Taxonomy" id="1307940"/>
    <lineage>
        <taxon>Bacteria</taxon>
        <taxon>Pseudomonadati</taxon>
        <taxon>Pseudomonadota</taxon>
        <taxon>Alphaproteobacteria</taxon>
        <taxon>Acetobacterales</taxon>
        <taxon>Acetobacteraceae</taxon>
        <taxon>Gluconacetobacter</taxon>
    </lineage>
</organism>
<comment type="caution">
    <text evidence="1">The sequence shown here is derived from an EMBL/GenBank/DDBJ whole genome shotgun (WGS) entry which is preliminary data.</text>
</comment>
<accession>A0ABQ0P7Q3</accession>
<dbReference type="Proteomes" id="UP001060895">
    <property type="component" value="Unassembled WGS sequence"/>
</dbReference>
<keyword evidence="2" id="KW-1185">Reference proteome</keyword>
<reference evidence="1" key="1">
    <citation type="submission" date="2013-04" db="EMBL/GenBank/DDBJ databases">
        <title>The genome sequencing project of 58 acetic acid bacteria.</title>
        <authorList>
            <person name="Okamoto-Kainuma A."/>
            <person name="Ishikawa M."/>
            <person name="Umino S."/>
            <person name="Koizumi Y."/>
            <person name="Shiwa Y."/>
            <person name="Yoshikawa H."/>
            <person name="Matsutani M."/>
            <person name="Matsushita K."/>
        </authorList>
    </citation>
    <scope>NUCLEOTIDE SEQUENCE</scope>
    <source>
        <strain evidence="1">DSM 12717</strain>
    </source>
</reference>
<evidence type="ECO:0000313" key="2">
    <source>
        <dbReference type="Proteomes" id="UP001060895"/>
    </source>
</evidence>
<protein>
    <submittedName>
        <fullName evidence="1">Uncharacterized protein</fullName>
    </submittedName>
</protein>
<dbReference type="EMBL" id="BAQP01000043">
    <property type="protein sequence ID" value="GBQ21983.1"/>
    <property type="molecule type" value="Genomic_DNA"/>
</dbReference>
<name>A0ABQ0P7Q3_9PROT</name>
<dbReference type="RefSeq" id="WP_246386623.1">
    <property type="nucleotide sequence ID" value="NZ_BAQP01000043.1"/>
</dbReference>
<sequence length="145" mass="14422">MIHSPLPARVFAVASAAEIRAVLAALAAHGAADRPACALLSPAGAGCLMGPAWWRAVLAETGAILPAYLDCGAAAGRAAEALGLGLRHIVLHGDGPQAATIHLLARTLGATCLAAPPPHCVVGPVPVPARLRAYLSGTDTPPTAP</sequence>